<dbReference type="GO" id="GO:0042171">
    <property type="term" value="F:lysophosphatidic acid acyltransferase activity"/>
    <property type="evidence" value="ECO:0007669"/>
    <property type="project" value="TreeGrafter"/>
</dbReference>
<accession>I7LUZ6</accession>
<dbReference type="PRINTS" id="PR00111">
    <property type="entry name" value="ABHYDROLASE"/>
</dbReference>
<evidence type="ECO:0000313" key="5">
    <source>
        <dbReference type="Proteomes" id="UP000009168"/>
    </source>
</evidence>
<name>I7LUZ6_TETTS</name>
<dbReference type="GeneID" id="7823630"/>
<dbReference type="KEGG" id="tet:TTHERM_00189330"/>
<dbReference type="Pfam" id="PF00561">
    <property type="entry name" value="Abhydrolase_1"/>
    <property type="match status" value="1"/>
</dbReference>
<proteinExistence type="inferred from homology"/>
<dbReference type="InterPro" id="IPR000073">
    <property type="entry name" value="AB_hydrolase_1"/>
</dbReference>
<organism evidence="4 5">
    <name type="scientific">Tetrahymena thermophila (strain SB210)</name>
    <dbReference type="NCBI Taxonomy" id="312017"/>
    <lineage>
        <taxon>Eukaryota</taxon>
        <taxon>Sar</taxon>
        <taxon>Alveolata</taxon>
        <taxon>Ciliophora</taxon>
        <taxon>Intramacronucleata</taxon>
        <taxon>Oligohymenophorea</taxon>
        <taxon>Hymenostomatida</taxon>
        <taxon>Tetrahymenina</taxon>
        <taxon>Tetrahymenidae</taxon>
        <taxon>Tetrahymena</taxon>
    </lineage>
</organism>
<dbReference type="Gene3D" id="3.40.50.1820">
    <property type="entry name" value="alpha/beta hydrolase"/>
    <property type="match status" value="1"/>
</dbReference>
<keyword evidence="5" id="KW-1185">Reference proteome</keyword>
<dbReference type="GO" id="GO:0006654">
    <property type="term" value="P:phosphatidic acid biosynthetic process"/>
    <property type="evidence" value="ECO:0007669"/>
    <property type="project" value="TreeGrafter"/>
</dbReference>
<evidence type="ECO:0000259" key="3">
    <source>
        <dbReference type="Pfam" id="PF00561"/>
    </source>
</evidence>
<dbReference type="AlphaFoldDB" id="I7LUZ6"/>
<dbReference type="GO" id="GO:0052689">
    <property type="term" value="F:carboxylic ester hydrolase activity"/>
    <property type="evidence" value="ECO:0007669"/>
    <property type="project" value="TreeGrafter"/>
</dbReference>
<dbReference type="eggNOG" id="KOG4409">
    <property type="taxonomic scope" value="Eukaryota"/>
</dbReference>
<protein>
    <submittedName>
        <fullName evidence="4">Alpha/beta fold hydrolase</fullName>
    </submittedName>
</protein>
<feature type="region of interest" description="Disordered" evidence="2">
    <location>
        <begin position="38"/>
        <end position="59"/>
    </location>
</feature>
<gene>
    <name evidence="4" type="ORF">TTHERM_00189330</name>
</gene>
<evidence type="ECO:0000313" key="4">
    <source>
        <dbReference type="EMBL" id="EAR96364.1"/>
    </source>
</evidence>
<dbReference type="OrthoDB" id="430332at2759"/>
<dbReference type="PANTHER" id="PTHR42886:SF29">
    <property type="entry name" value="PUMMELIG, ISOFORM A"/>
    <property type="match status" value="1"/>
</dbReference>
<reference evidence="5" key="1">
    <citation type="journal article" date="2006" name="PLoS Biol.">
        <title>Macronuclear genome sequence of the ciliate Tetrahymena thermophila, a model eukaryote.</title>
        <authorList>
            <person name="Eisen J.A."/>
            <person name="Coyne R.S."/>
            <person name="Wu M."/>
            <person name="Wu D."/>
            <person name="Thiagarajan M."/>
            <person name="Wortman J.R."/>
            <person name="Badger J.H."/>
            <person name="Ren Q."/>
            <person name="Amedeo P."/>
            <person name="Jones K.M."/>
            <person name="Tallon L.J."/>
            <person name="Delcher A.L."/>
            <person name="Salzberg S.L."/>
            <person name="Silva J.C."/>
            <person name="Haas B.J."/>
            <person name="Majoros W.H."/>
            <person name="Farzad M."/>
            <person name="Carlton J.M."/>
            <person name="Smith R.K. Jr."/>
            <person name="Garg J."/>
            <person name="Pearlman R.E."/>
            <person name="Karrer K.M."/>
            <person name="Sun L."/>
            <person name="Manning G."/>
            <person name="Elde N.C."/>
            <person name="Turkewitz A.P."/>
            <person name="Asai D.J."/>
            <person name="Wilkes D.E."/>
            <person name="Wang Y."/>
            <person name="Cai H."/>
            <person name="Collins K."/>
            <person name="Stewart B.A."/>
            <person name="Lee S.R."/>
            <person name="Wilamowska K."/>
            <person name="Weinberg Z."/>
            <person name="Ruzzo W.L."/>
            <person name="Wloga D."/>
            <person name="Gaertig J."/>
            <person name="Frankel J."/>
            <person name="Tsao C.-C."/>
            <person name="Gorovsky M.A."/>
            <person name="Keeling P.J."/>
            <person name="Waller R.F."/>
            <person name="Patron N.J."/>
            <person name="Cherry J.M."/>
            <person name="Stover N.A."/>
            <person name="Krieger C.J."/>
            <person name="del Toro C."/>
            <person name="Ryder H.F."/>
            <person name="Williamson S.C."/>
            <person name="Barbeau R.A."/>
            <person name="Hamilton E.P."/>
            <person name="Orias E."/>
        </authorList>
    </citation>
    <scope>NUCLEOTIDE SEQUENCE [LARGE SCALE GENOMIC DNA]</scope>
    <source>
        <strain evidence="5">SB210</strain>
    </source>
</reference>
<feature type="domain" description="AB hydrolase-1" evidence="3">
    <location>
        <begin position="121"/>
        <end position="234"/>
    </location>
</feature>
<dbReference type="ESTHER" id="tetts-q23it6">
    <property type="family name" value="CGI-58_ABHD5_ABHD4"/>
</dbReference>
<comment type="similarity">
    <text evidence="1">Belongs to the peptidase S33 family. ABHD4/ABHD5 subfamily.</text>
</comment>
<dbReference type="HOGENOM" id="CLU_017361_2_2_1"/>
<dbReference type="EMBL" id="GG662693">
    <property type="protein sequence ID" value="EAR96364.1"/>
    <property type="molecule type" value="Genomic_DNA"/>
</dbReference>
<dbReference type="InterPro" id="IPR029058">
    <property type="entry name" value="AB_hydrolase_fold"/>
</dbReference>
<sequence>MDQVYFVFNQFILNFKNYLGDKKAQCFQVLPQSNDEISNSNNSNAIADPSSQVSMTKKQRHELQKSLHEIARDCERQVLHHSGLDISKDLESFDVTLKNEDDDEQWIHTLACGKDPQKPKLVLVHGFAASSLSYYKMLMPLSQKYEVYAIDLPGMGLSSKPEWNFQGPEPVINFFVDSIEQWRTKMNIEKFTLVGHSLGGYISGNYALAHPDRLDKVVLLSSAGVTKQTDEDIRRHMETSPLHYKLWFKVFDYIWTNQLTFNKLYSETKILPAELIMRQYMKMLKLPSEEYESWSQYMDKMLKLPESGEKAVFNMLQFPRCNAFLPLEQLFPGRLKVPVHFCYGGQLDWMCSDGAKKLIQNKQVEGTYTQFDHFDHQFTFFNPQETAQYILNL</sequence>
<dbReference type="GO" id="GO:0055088">
    <property type="term" value="P:lipid homeostasis"/>
    <property type="evidence" value="ECO:0007669"/>
    <property type="project" value="TreeGrafter"/>
</dbReference>
<dbReference type="RefSeq" id="XP_001016609.1">
    <property type="nucleotide sequence ID" value="XM_001016609.3"/>
</dbReference>
<evidence type="ECO:0000256" key="1">
    <source>
        <dbReference type="ARBA" id="ARBA00038097"/>
    </source>
</evidence>
<dbReference type="Proteomes" id="UP000009168">
    <property type="component" value="Unassembled WGS sequence"/>
</dbReference>
<dbReference type="OMA" id="HIRDNEL"/>
<dbReference type="STRING" id="312017.I7LUZ6"/>
<dbReference type="SUPFAM" id="SSF53474">
    <property type="entry name" value="alpha/beta-Hydrolases"/>
    <property type="match status" value="1"/>
</dbReference>
<keyword evidence="4" id="KW-0378">Hydrolase</keyword>
<feature type="compositionally biased region" description="Low complexity" evidence="2">
    <location>
        <begin position="38"/>
        <end position="51"/>
    </location>
</feature>
<evidence type="ECO:0000256" key="2">
    <source>
        <dbReference type="SAM" id="MobiDB-lite"/>
    </source>
</evidence>
<dbReference type="InParanoid" id="I7LUZ6"/>
<dbReference type="PANTHER" id="PTHR42886">
    <property type="entry name" value="RE40534P-RELATED"/>
    <property type="match status" value="1"/>
</dbReference>